<evidence type="ECO:0000313" key="2">
    <source>
        <dbReference type="EMBL" id="OUN44160.1"/>
    </source>
</evidence>
<sequence length="299" mass="31650">MRCRRSADSAGAIVAERETGTGQSEAGRAPLPLGVPRVWRPGAKTVPLDRDEMLRYLGYHGQKIEPELAERIDAVAADAVTRIAPAGIWAVFPRGMAYDTPVKREHPVSANQKVKREHPVSANQTPVVAGHIALEGTALALAGRDIFRHLKDARYVAVLAVTLGMASEQRLRVLSSQNPLEGAVFDAACSALVESATDALNCEIEAAAQAAGLSCNARFSPGYGDLPLAVQPTVLATLNATRLCGITATPTNLLMPTKSITAFVGLFEGDPHSSDAVRSCAGCRVASGCPFRARGTRCW</sequence>
<dbReference type="InterPro" id="IPR037010">
    <property type="entry name" value="VitB12-dep_Met_synth_activ_sf"/>
</dbReference>
<dbReference type="AlphaFoldDB" id="A0A1Y3UFK1"/>
<comment type="caution">
    <text evidence="2">The sequence shown here is derived from an EMBL/GenBank/DDBJ whole genome shotgun (WGS) entry which is preliminary data.</text>
</comment>
<protein>
    <recommendedName>
        <fullName evidence="4">AdoMet activation domain-containing protein</fullName>
    </recommendedName>
</protein>
<dbReference type="SUPFAM" id="SSF56507">
    <property type="entry name" value="Methionine synthase activation domain-like"/>
    <property type="match status" value="1"/>
</dbReference>
<evidence type="ECO:0000256" key="1">
    <source>
        <dbReference type="SAM" id="MobiDB-lite"/>
    </source>
</evidence>
<accession>A0A1Y3UFK1</accession>
<name>A0A1Y3UFK1_9ACTN</name>
<dbReference type="EMBL" id="NFHO01000002">
    <property type="protein sequence ID" value="OUN44160.1"/>
    <property type="molecule type" value="Genomic_DNA"/>
</dbReference>
<gene>
    <name evidence="2" type="ORF">B5G21_02545</name>
</gene>
<proteinExistence type="predicted"/>
<reference evidence="3" key="1">
    <citation type="submission" date="2017-04" db="EMBL/GenBank/DDBJ databases">
        <title>Function of individual gut microbiota members based on whole genome sequencing of pure cultures obtained from chicken caecum.</title>
        <authorList>
            <person name="Medvecky M."/>
            <person name="Cejkova D."/>
            <person name="Polansky O."/>
            <person name="Karasova D."/>
            <person name="Kubasova T."/>
            <person name="Cizek A."/>
            <person name="Rychlik I."/>
        </authorList>
    </citation>
    <scope>NUCLEOTIDE SEQUENCE [LARGE SCALE GENOMIC DNA]</scope>
    <source>
        <strain evidence="3">An70</strain>
    </source>
</reference>
<organism evidence="2 3">
    <name type="scientific">Enorma massiliensis</name>
    <dbReference type="NCBI Taxonomy" id="1472761"/>
    <lineage>
        <taxon>Bacteria</taxon>
        <taxon>Bacillati</taxon>
        <taxon>Actinomycetota</taxon>
        <taxon>Coriobacteriia</taxon>
        <taxon>Coriobacteriales</taxon>
        <taxon>Coriobacteriaceae</taxon>
        <taxon>Enorma</taxon>
    </lineage>
</organism>
<dbReference type="eggNOG" id="COG1410">
    <property type="taxonomic scope" value="Bacteria"/>
</dbReference>
<dbReference type="GO" id="GO:0008705">
    <property type="term" value="F:methionine synthase activity"/>
    <property type="evidence" value="ECO:0007669"/>
    <property type="project" value="InterPro"/>
</dbReference>
<evidence type="ECO:0000313" key="3">
    <source>
        <dbReference type="Proteomes" id="UP000196560"/>
    </source>
</evidence>
<dbReference type="Proteomes" id="UP000196560">
    <property type="component" value="Unassembled WGS sequence"/>
</dbReference>
<feature type="region of interest" description="Disordered" evidence="1">
    <location>
        <begin position="1"/>
        <end position="29"/>
    </location>
</feature>
<dbReference type="STRING" id="1118060.GCA_000311845_01624"/>
<evidence type="ECO:0008006" key="4">
    <source>
        <dbReference type="Google" id="ProtNLM"/>
    </source>
</evidence>
<dbReference type="Gene3D" id="3.40.109.40">
    <property type="match status" value="1"/>
</dbReference>
<keyword evidence="3" id="KW-1185">Reference proteome</keyword>